<evidence type="ECO:0000313" key="1">
    <source>
        <dbReference type="EMBL" id="KKM84156.1"/>
    </source>
</evidence>
<dbReference type="EMBL" id="LAZR01007607">
    <property type="protein sequence ID" value="KKM84156.1"/>
    <property type="molecule type" value="Genomic_DNA"/>
</dbReference>
<reference evidence="1" key="1">
    <citation type="journal article" date="2015" name="Nature">
        <title>Complex archaea that bridge the gap between prokaryotes and eukaryotes.</title>
        <authorList>
            <person name="Spang A."/>
            <person name="Saw J.H."/>
            <person name="Jorgensen S.L."/>
            <person name="Zaremba-Niedzwiedzka K."/>
            <person name="Martijn J."/>
            <person name="Lind A.E."/>
            <person name="van Eijk R."/>
            <person name="Schleper C."/>
            <person name="Guy L."/>
            <person name="Ettema T.J."/>
        </authorList>
    </citation>
    <scope>NUCLEOTIDE SEQUENCE</scope>
</reference>
<proteinExistence type="predicted"/>
<accession>A0A0F9L9Z4</accession>
<organism evidence="1">
    <name type="scientific">marine sediment metagenome</name>
    <dbReference type="NCBI Taxonomy" id="412755"/>
    <lineage>
        <taxon>unclassified sequences</taxon>
        <taxon>metagenomes</taxon>
        <taxon>ecological metagenomes</taxon>
    </lineage>
</organism>
<protein>
    <submittedName>
        <fullName evidence="1">Uncharacterized protein</fullName>
    </submittedName>
</protein>
<gene>
    <name evidence="1" type="ORF">LCGC14_1302040</name>
</gene>
<sequence length="67" mass="7786">MSSVIFQKFFSDDWPRRFSGDKLFPGYQQVDIEQNYEGFAATTKRETLSFLSSEIVSSEILINTRLL</sequence>
<name>A0A0F9L9Z4_9ZZZZ</name>
<comment type="caution">
    <text evidence="1">The sequence shown here is derived from an EMBL/GenBank/DDBJ whole genome shotgun (WGS) entry which is preliminary data.</text>
</comment>
<dbReference type="AlphaFoldDB" id="A0A0F9L9Z4"/>